<proteinExistence type="predicted"/>
<sequence length="805" mass="90618">MLTQQDLDQSFNDGLKWSKANWFRRHQLLVNRGAQNDSKIQTIHSKATYSDTECLAGARMAGENAGIADQLQIEEPRLAAEYEYAVIAYKSSTKTEDKDRDALSQKMHELGERWEQLYRRSQENRLQSTAGICFEHASVALLEKTRISSDDLANAFTYLERASKIKRKLNDRYGMAFNYINFAIYWRKYFYAKRDLRSLEIALGEVEKAVRLFKQFRHSPDTHEQLAVLPATLNAIKEILGDWKSKSEESVAEQFLPADFRNNLLPEVADLSSVHLLNSIRANPGSFGLSEPPSWLDERKCNQSVTKKLPDLSRIERIIADSMLIAEVKGLNRSHAEILYANDLSTIRSFYGSPAPSKNVIDNTIITMTNWTALGRSDLAIQAWVEVFKKPKEFRQADNYRAFLSYAANNWITNDSIEGFIGVLRESYISERGLDFLAIDLARHGFEQNSITLVSSVYKEWMPSGPVNHPTIIALHDHRDACLFLISPLCFRTRIVEGVGGYSLTSMMYSFSRQRKGGYINELLASTAFDEPLRTADSILEMFSEVGSQLIQLCQEQDVELIRIGSSGYFRYLPLEGIPVDGQPLWKKLSVINLCRSNRPLSERYSPVKISNPKLFSAARAIPDSPLLDAESECASIARYLNCGNCHTRDATSTDLIAGFHDSTVFHFSGHGGIANLGSVPHLLANDGVLHIEDVVDSRKPAPDLVTLSCCSSGSLTSTFQTGLEGFLSMAGCNWIVVSRWPVLSSVASKFMVDFYESLTARSNRRELCPDDTVFAFYDSLSKLDAWCVSQRLDRIHANSFSLFV</sequence>
<dbReference type="Pfam" id="PF12770">
    <property type="entry name" value="CHAT"/>
    <property type="match status" value="1"/>
</dbReference>
<dbReference type="AlphaFoldDB" id="A0A2N6SYT2"/>
<reference evidence="2 3" key="1">
    <citation type="submission" date="2017-09" db="EMBL/GenBank/DDBJ databases">
        <title>Bacterial strain isolated from the female urinary microbiota.</title>
        <authorList>
            <person name="Thomas-White K."/>
            <person name="Kumar N."/>
            <person name="Forster S."/>
            <person name="Putonti C."/>
            <person name="Lawley T."/>
            <person name="Wolfe A.J."/>
        </authorList>
    </citation>
    <scope>NUCLEOTIDE SEQUENCE [LARGE SCALE GENOMIC DNA]</scope>
    <source>
        <strain evidence="2 3">UMB0908</strain>
    </source>
</reference>
<organism evidence="2 3">
    <name type="scientific">Corynebacterium xerosis</name>
    <dbReference type="NCBI Taxonomy" id="1725"/>
    <lineage>
        <taxon>Bacteria</taxon>
        <taxon>Bacillati</taxon>
        <taxon>Actinomycetota</taxon>
        <taxon>Actinomycetes</taxon>
        <taxon>Mycobacteriales</taxon>
        <taxon>Corynebacteriaceae</taxon>
        <taxon>Corynebacterium</taxon>
    </lineage>
</organism>
<dbReference type="RefSeq" id="WP_102212953.1">
    <property type="nucleotide sequence ID" value="NZ_PNHF01000014.1"/>
</dbReference>
<dbReference type="InterPro" id="IPR024983">
    <property type="entry name" value="CHAT_dom"/>
</dbReference>
<comment type="caution">
    <text evidence="2">The sequence shown here is derived from an EMBL/GenBank/DDBJ whole genome shotgun (WGS) entry which is preliminary data.</text>
</comment>
<evidence type="ECO:0000313" key="2">
    <source>
        <dbReference type="EMBL" id="PMC62224.1"/>
    </source>
</evidence>
<name>A0A2N6SYT2_9CORY</name>
<protein>
    <recommendedName>
        <fullName evidence="1">CHAT domain-containing protein</fullName>
    </recommendedName>
</protein>
<evidence type="ECO:0000259" key="1">
    <source>
        <dbReference type="Pfam" id="PF12770"/>
    </source>
</evidence>
<feature type="domain" description="CHAT" evidence="1">
    <location>
        <begin position="550"/>
        <end position="765"/>
    </location>
</feature>
<dbReference type="Proteomes" id="UP000235363">
    <property type="component" value="Unassembled WGS sequence"/>
</dbReference>
<evidence type="ECO:0000313" key="3">
    <source>
        <dbReference type="Proteomes" id="UP000235363"/>
    </source>
</evidence>
<dbReference type="EMBL" id="PNHF01000014">
    <property type="protein sequence ID" value="PMC62224.1"/>
    <property type="molecule type" value="Genomic_DNA"/>
</dbReference>
<gene>
    <name evidence="2" type="ORF">CJ204_07080</name>
</gene>
<accession>A0A2N6SYT2</accession>